<name>A0AAD9AW92_9PEZI</name>
<accession>A0AAD9AW92</accession>
<protein>
    <submittedName>
        <fullName evidence="2">Uncharacterized protein</fullName>
    </submittedName>
</protein>
<dbReference type="AlphaFoldDB" id="A0AAD9AW92"/>
<feature type="region of interest" description="Disordered" evidence="1">
    <location>
        <begin position="1"/>
        <end position="46"/>
    </location>
</feature>
<gene>
    <name evidence="2" type="ORF">CCHR01_01617</name>
</gene>
<organism evidence="2 3">
    <name type="scientific">Colletotrichum chrysophilum</name>
    <dbReference type="NCBI Taxonomy" id="1836956"/>
    <lineage>
        <taxon>Eukaryota</taxon>
        <taxon>Fungi</taxon>
        <taxon>Dikarya</taxon>
        <taxon>Ascomycota</taxon>
        <taxon>Pezizomycotina</taxon>
        <taxon>Sordariomycetes</taxon>
        <taxon>Hypocreomycetidae</taxon>
        <taxon>Glomerellales</taxon>
        <taxon>Glomerellaceae</taxon>
        <taxon>Colletotrichum</taxon>
        <taxon>Colletotrichum gloeosporioides species complex</taxon>
    </lineage>
</organism>
<evidence type="ECO:0000313" key="2">
    <source>
        <dbReference type="EMBL" id="KAK1855761.1"/>
    </source>
</evidence>
<keyword evidence="3" id="KW-1185">Reference proteome</keyword>
<dbReference type="EMBL" id="JAQOWY010000017">
    <property type="protein sequence ID" value="KAK1855761.1"/>
    <property type="molecule type" value="Genomic_DNA"/>
</dbReference>
<feature type="compositionally biased region" description="Polar residues" evidence="1">
    <location>
        <begin position="33"/>
        <end position="45"/>
    </location>
</feature>
<evidence type="ECO:0000313" key="3">
    <source>
        <dbReference type="Proteomes" id="UP001243330"/>
    </source>
</evidence>
<evidence type="ECO:0000256" key="1">
    <source>
        <dbReference type="SAM" id="MobiDB-lite"/>
    </source>
</evidence>
<dbReference type="Proteomes" id="UP001243330">
    <property type="component" value="Unassembled WGS sequence"/>
</dbReference>
<comment type="caution">
    <text evidence="2">The sequence shown here is derived from an EMBL/GenBank/DDBJ whole genome shotgun (WGS) entry which is preliminary data.</text>
</comment>
<reference evidence="2" key="1">
    <citation type="submission" date="2023-01" db="EMBL/GenBank/DDBJ databases">
        <title>Colletotrichum chrysophilum M932 genome sequence.</title>
        <authorList>
            <person name="Baroncelli R."/>
        </authorList>
    </citation>
    <scope>NUCLEOTIDE SEQUENCE</scope>
    <source>
        <strain evidence="2">M932</strain>
    </source>
</reference>
<sequence length="90" mass="9334">MAMSEDSKAQGLGGSRHPPHEQGLAAATFPKEVTTSPSVHHSATTRVPRAGGSYLVKWAFLGWVHGLAAIAKPPGYSALPSSASMPCHSL</sequence>
<proteinExistence type="predicted"/>